<dbReference type="RefSeq" id="WP_317045079.1">
    <property type="nucleotide sequence ID" value="NZ_FNUS01000006.1"/>
</dbReference>
<reference evidence="4" key="1">
    <citation type="submission" date="2016-10" db="EMBL/GenBank/DDBJ databases">
        <authorList>
            <person name="Varghese N."/>
            <person name="Submissions S."/>
        </authorList>
    </citation>
    <scope>NUCLEOTIDE SEQUENCE [LARGE SCALE GENOMIC DNA]</scope>
    <source>
        <strain evidence="4">DSM 21580</strain>
    </source>
</reference>
<dbReference type="SUPFAM" id="SSF143011">
    <property type="entry name" value="RelE-like"/>
    <property type="match status" value="1"/>
</dbReference>
<sequence length="98" mass="11951">MMIYNISKQAAIDLENIWLYTLKNWSLEQADYYLGLIFEEIKYISQNPKIGEDFSHLRKGYFRARIKSHYIFYKIDIKNKEVLIVRILHQQMDIKSRF</sequence>
<dbReference type="Pfam" id="PF05016">
    <property type="entry name" value="ParE_toxin"/>
    <property type="match status" value="1"/>
</dbReference>
<name>A0A1H6AHA0_9FLAO</name>
<dbReference type="Gene3D" id="3.30.2310.20">
    <property type="entry name" value="RelE-like"/>
    <property type="match status" value="1"/>
</dbReference>
<keyword evidence="1" id="KW-1277">Toxin-antitoxin system</keyword>
<keyword evidence="4" id="KW-1185">Reference proteome</keyword>
<organism evidence="3 4">
    <name type="scientific">Halpernia humi</name>
    <dbReference type="NCBI Taxonomy" id="493375"/>
    <lineage>
        <taxon>Bacteria</taxon>
        <taxon>Pseudomonadati</taxon>
        <taxon>Bacteroidota</taxon>
        <taxon>Flavobacteriia</taxon>
        <taxon>Flavobacteriales</taxon>
        <taxon>Weeksellaceae</taxon>
        <taxon>Chryseobacterium group</taxon>
        <taxon>Halpernia</taxon>
    </lineage>
</organism>
<dbReference type="EMBL" id="FNUS01000006">
    <property type="protein sequence ID" value="SEG48143.1"/>
    <property type="molecule type" value="Genomic_DNA"/>
</dbReference>
<evidence type="ECO:0000256" key="2">
    <source>
        <dbReference type="PIRNR" id="PIRNR029218"/>
    </source>
</evidence>
<comment type="similarity">
    <text evidence="2">Belongs to the RelE toxin family.</text>
</comment>
<evidence type="ECO:0000313" key="3">
    <source>
        <dbReference type="EMBL" id="SEG48143.1"/>
    </source>
</evidence>
<dbReference type="AlphaFoldDB" id="A0A1H6AHA0"/>
<evidence type="ECO:0000313" key="4">
    <source>
        <dbReference type="Proteomes" id="UP000236738"/>
    </source>
</evidence>
<proteinExistence type="inferred from homology"/>
<protein>
    <recommendedName>
        <fullName evidence="2">Toxin</fullName>
    </recommendedName>
</protein>
<dbReference type="InterPro" id="IPR007712">
    <property type="entry name" value="RelE/ParE_toxin"/>
</dbReference>
<dbReference type="PIRSF" id="PIRSF029218">
    <property type="entry name" value="ParE"/>
    <property type="match status" value="1"/>
</dbReference>
<dbReference type="InterPro" id="IPR035093">
    <property type="entry name" value="RelE/ParE_toxin_dom_sf"/>
</dbReference>
<accession>A0A1H6AHA0</accession>
<dbReference type="Proteomes" id="UP000236738">
    <property type="component" value="Unassembled WGS sequence"/>
</dbReference>
<dbReference type="InterPro" id="IPR028344">
    <property type="entry name" value="ParE1/4"/>
</dbReference>
<evidence type="ECO:0000256" key="1">
    <source>
        <dbReference type="ARBA" id="ARBA00022649"/>
    </source>
</evidence>
<gene>
    <name evidence="3" type="ORF">SAMN05421847_2440</name>
</gene>